<evidence type="ECO:0000313" key="2">
    <source>
        <dbReference type="EMBL" id="BBM36785.1"/>
    </source>
</evidence>
<keyword evidence="1" id="KW-0812">Transmembrane</keyword>
<protein>
    <recommendedName>
        <fullName evidence="4">YcxB-like protein domain-containing protein</fullName>
    </recommendedName>
</protein>
<dbReference type="KEGG" id="lgo:JCM16774_1730"/>
<gene>
    <name evidence="2" type="ORF">JCM16774_1730</name>
</gene>
<dbReference type="Proteomes" id="UP000321606">
    <property type="component" value="Chromosome"/>
</dbReference>
<organism evidence="2 3">
    <name type="scientific">Pseudoleptotrichia goodfellowii</name>
    <dbReference type="NCBI Taxonomy" id="157692"/>
    <lineage>
        <taxon>Bacteria</taxon>
        <taxon>Fusobacteriati</taxon>
        <taxon>Fusobacteriota</taxon>
        <taxon>Fusobacteriia</taxon>
        <taxon>Fusobacteriales</taxon>
        <taxon>Leptotrichiaceae</taxon>
        <taxon>Pseudoleptotrichia</taxon>
    </lineage>
</organism>
<keyword evidence="1" id="KW-1133">Transmembrane helix</keyword>
<evidence type="ECO:0008006" key="4">
    <source>
        <dbReference type="Google" id="ProtNLM"/>
    </source>
</evidence>
<accession>A0A510JEX0</accession>
<dbReference type="STRING" id="714315.GCA_000516535_01737"/>
<evidence type="ECO:0000313" key="3">
    <source>
        <dbReference type="Proteomes" id="UP000321606"/>
    </source>
</evidence>
<dbReference type="EMBL" id="AP019822">
    <property type="protein sequence ID" value="BBM36785.1"/>
    <property type="molecule type" value="Genomic_DNA"/>
</dbReference>
<feature type="transmembrane region" description="Helical" evidence="1">
    <location>
        <begin position="42"/>
        <end position="60"/>
    </location>
</feature>
<reference evidence="2 3" key="1">
    <citation type="submission" date="2019-07" db="EMBL/GenBank/DDBJ databases">
        <title>Complete Genome Sequence of Leptotrichia goodfellowii Strain JCM 16774.</title>
        <authorList>
            <person name="Watanabe S."/>
            <person name="Cui L."/>
        </authorList>
    </citation>
    <scope>NUCLEOTIDE SEQUENCE [LARGE SCALE GENOMIC DNA]</scope>
    <source>
        <strain evidence="2 3">JCM16774</strain>
    </source>
</reference>
<evidence type="ECO:0000256" key="1">
    <source>
        <dbReference type="SAM" id="Phobius"/>
    </source>
</evidence>
<sequence length="148" mass="17585">MGKGTRKILIKDYLNYIIAEKINRVEEDYEEKFIVKRDIKSIFEFVIGILSFLAILGPVVDKIFSDCPGNIYENPSGTYEISLTKDYIKIKDVIYNRNENKIFFNKWNNFIILDLEGKILQQIYFNNITRPDLFLNLMKYFFAEKEDL</sequence>
<proteinExistence type="predicted"/>
<dbReference type="AlphaFoldDB" id="A0A510JEX0"/>
<keyword evidence="1" id="KW-0472">Membrane</keyword>
<name>A0A510JEX0_9FUSO</name>